<evidence type="ECO:0000313" key="3">
    <source>
        <dbReference type="Proteomes" id="UP000707356"/>
    </source>
</evidence>
<dbReference type="EMBL" id="JAHHHV010000009">
    <property type="protein sequence ID" value="MBW4464237.1"/>
    <property type="molecule type" value="Genomic_DNA"/>
</dbReference>
<comment type="caution">
    <text evidence="2">The sequence shown here is derived from an EMBL/GenBank/DDBJ whole genome shotgun (WGS) entry which is preliminary data.</text>
</comment>
<feature type="compositionally biased region" description="Basic residues" evidence="1">
    <location>
        <begin position="89"/>
        <end position="103"/>
    </location>
</feature>
<reference evidence="2" key="1">
    <citation type="submission" date="2021-05" db="EMBL/GenBank/DDBJ databases">
        <authorList>
            <person name="Pietrasiak N."/>
            <person name="Ward R."/>
            <person name="Stajich J.E."/>
            <person name="Kurbessoian T."/>
        </authorList>
    </citation>
    <scope>NUCLEOTIDE SEQUENCE</scope>
    <source>
        <strain evidence="2">GSE-TBD4-15B</strain>
    </source>
</reference>
<dbReference type="AlphaFoldDB" id="A0A951U485"/>
<evidence type="ECO:0000313" key="2">
    <source>
        <dbReference type="EMBL" id="MBW4464237.1"/>
    </source>
</evidence>
<gene>
    <name evidence="2" type="ORF">KME07_02200</name>
</gene>
<name>A0A951U485_9CYAN</name>
<sequence length="156" mass="16772">MATATRNRPKAVSVSKTAIDQVGSLLQDLSAKPKEGMSLREAIDQLREPIQSAMAKGYNYEDIIAVLAESGIPTTAATVKRYVSLSDPRKRKAPAKRASTRKAKTVDAEPEAPAPTRGRRKAAAAEPEPEPIVTRGRKKSTAEPAPKATRGRKKSV</sequence>
<organism evidence="2 3">
    <name type="scientific">Pegethrix bostrychoides GSE-TBD4-15B</name>
    <dbReference type="NCBI Taxonomy" id="2839662"/>
    <lineage>
        <taxon>Bacteria</taxon>
        <taxon>Bacillati</taxon>
        <taxon>Cyanobacteriota</taxon>
        <taxon>Cyanophyceae</taxon>
        <taxon>Oculatellales</taxon>
        <taxon>Oculatellaceae</taxon>
        <taxon>Pegethrix</taxon>
    </lineage>
</organism>
<dbReference type="Proteomes" id="UP000707356">
    <property type="component" value="Unassembled WGS sequence"/>
</dbReference>
<proteinExistence type="predicted"/>
<accession>A0A951U485</accession>
<evidence type="ECO:0000256" key="1">
    <source>
        <dbReference type="SAM" id="MobiDB-lite"/>
    </source>
</evidence>
<protein>
    <recommendedName>
        <fullName evidence="4">Mobilization protein MobC</fullName>
    </recommendedName>
</protein>
<evidence type="ECO:0008006" key="4">
    <source>
        <dbReference type="Google" id="ProtNLM"/>
    </source>
</evidence>
<feature type="region of interest" description="Disordered" evidence="1">
    <location>
        <begin position="82"/>
        <end position="156"/>
    </location>
</feature>
<reference evidence="2" key="2">
    <citation type="journal article" date="2022" name="Microbiol. Resour. Announc.">
        <title>Metagenome Sequencing to Explore Phylogenomics of Terrestrial Cyanobacteria.</title>
        <authorList>
            <person name="Ward R.D."/>
            <person name="Stajich J.E."/>
            <person name="Johansen J.R."/>
            <person name="Huntemann M."/>
            <person name="Clum A."/>
            <person name="Foster B."/>
            <person name="Foster B."/>
            <person name="Roux S."/>
            <person name="Palaniappan K."/>
            <person name="Varghese N."/>
            <person name="Mukherjee S."/>
            <person name="Reddy T.B.K."/>
            <person name="Daum C."/>
            <person name="Copeland A."/>
            <person name="Chen I.A."/>
            <person name="Ivanova N.N."/>
            <person name="Kyrpides N.C."/>
            <person name="Shapiro N."/>
            <person name="Eloe-Fadrosh E.A."/>
            <person name="Pietrasiak N."/>
        </authorList>
    </citation>
    <scope>NUCLEOTIDE SEQUENCE</scope>
    <source>
        <strain evidence="2">GSE-TBD4-15B</strain>
    </source>
</reference>